<dbReference type="SUPFAM" id="SSF51905">
    <property type="entry name" value="FAD/NAD(P)-binding domain"/>
    <property type="match status" value="2"/>
</dbReference>
<dbReference type="Pfam" id="PF00996">
    <property type="entry name" value="GDI"/>
    <property type="match status" value="1"/>
</dbReference>
<comment type="similarity">
    <text evidence="1 2">Belongs to the Rab GDI family.</text>
</comment>
<comment type="caution">
    <text evidence="3">The sequence shown here is derived from an EMBL/GenBank/DDBJ whole genome shotgun (WGS) entry which is preliminary data.</text>
</comment>
<evidence type="ECO:0000256" key="1">
    <source>
        <dbReference type="ARBA" id="ARBA00005593"/>
    </source>
</evidence>
<name>A0A507EG12_9FUNG</name>
<dbReference type="SUPFAM" id="SSF54373">
    <property type="entry name" value="FAD-linked reductases, C-terminal domain"/>
    <property type="match status" value="1"/>
</dbReference>
<dbReference type="InterPro" id="IPR036188">
    <property type="entry name" value="FAD/NAD-bd_sf"/>
</dbReference>
<dbReference type="GO" id="GO:0015031">
    <property type="term" value="P:protein transport"/>
    <property type="evidence" value="ECO:0007669"/>
    <property type="project" value="InterPro"/>
</dbReference>
<dbReference type="STRING" id="246404.A0A507EG12"/>
<evidence type="ECO:0000256" key="2">
    <source>
        <dbReference type="RuleBase" id="RU363124"/>
    </source>
</evidence>
<keyword evidence="4" id="KW-1185">Reference proteome</keyword>
<accession>A0A507EG12</accession>
<evidence type="ECO:0000313" key="3">
    <source>
        <dbReference type="EMBL" id="TPX62751.1"/>
    </source>
</evidence>
<dbReference type="GO" id="GO:0005093">
    <property type="term" value="F:Rab GDP-dissociation inhibitor activity"/>
    <property type="evidence" value="ECO:0007669"/>
    <property type="project" value="InterPro"/>
</dbReference>
<dbReference type="GO" id="GO:0007264">
    <property type="term" value="P:small GTPase-mediated signal transduction"/>
    <property type="evidence" value="ECO:0007669"/>
    <property type="project" value="InterPro"/>
</dbReference>
<dbReference type="GO" id="GO:0016192">
    <property type="term" value="P:vesicle-mediated transport"/>
    <property type="evidence" value="ECO:0007669"/>
    <property type="project" value="TreeGrafter"/>
</dbReference>
<protein>
    <recommendedName>
        <fullName evidence="2">Rab GDP dissociation inhibitor</fullName>
    </recommendedName>
</protein>
<dbReference type="Gene3D" id="3.30.519.10">
    <property type="entry name" value="Guanine Nucleotide Dissociation Inhibitor, domain 2"/>
    <property type="match status" value="1"/>
</dbReference>
<dbReference type="PRINTS" id="PR00891">
    <property type="entry name" value="RABGDIREP"/>
</dbReference>
<dbReference type="InterPro" id="IPR018203">
    <property type="entry name" value="GDP_dissociation_inhibitor"/>
</dbReference>
<proteinExistence type="inferred from homology"/>
<sequence length="540" mass="59180">MVSVPLPRIRPRTLARGMCMTLDSDLSPVQQRDLKGGFTLQLGVRFAECGCSSPARDQASLQDQTRDPISESVAFHLTSWIESIHALSNVLKTAQQDQYDVIVLGTGLSECILSGLLSVEGKKVLQMDRNDYYGGASASLKLSQLYAKFKSGTEPPEAYGKDRQYSVDLIPKFAMASGEFVDILYHTDVTRYLEFRQVAGSFVYRDGKISKVPSNNAEALLSPLMSLTEKNRAKGFFEFIQNYDFANPATQQGLDLNMVPMSEVYAKFGLEAGTQDFIGHALALHLDDSYMSQPAKDTYERICLYMNSMARYGKSPYIYPMHGLGELPQGFARLSAIHGGTFMLNKPVEEIVYDDAGKFVGVKSEGEVVKASLVIGDASYFPNKVAQKGQVVRAICLLNHPIPETGDADSVQIVIPQNQIGRNHDIYVAGVSSAHAVVPEGYTLAIVSTLVSGTTADAESEIAAGIALLGPVLEKFVHIDDIYEPLANGTVDQTFISKSYDATSHFETTCADVKDLYKRITGHELKVEGKVKKIEDESEE</sequence>
<dbReference type="OrthoDB" id="9446342at2759"/>
<dbReference type="InterPro" id="IPR000806">
    <property type="entry name" value="RabGDI"/>
</dbReference>
<dbReference type="FunFam" id="1.10.405.10:FF:000001">
    <property type="entry name" value="Rab GDP dissociation inhibitor"/>
    <property type="match status" value="1"/>
</dbReference>
<dbReference type="Gene3D" id="3.50.50.60">
    <property type="entry name" value="FAD/NAD(P)-binding domain"/>
    <property type="match status" value="1"/>
</dbReference>
<dbReference type="AlphaFoldDB" id="A0A507EG12"/>
<evidence type="ECO:0000313" key="4">
    <source>
        <dbReference type="Proteomes" id="UP000320333"/>
    </source>
</evidence>
<dbReference type="PANTHER" id="PTHR11787:SF8">
    <property type="entry name" value="RAB GDP DISSOCIATION INHIBITOR"/>
    <property type="match status" value="1"/>
</dbReference>
<gene>
    <name evidence="3" type="ORF">CcCBS67573_g08806</name>
</gene>
<dbReference type="Gene3D" id="1.10.405.10">
    <property type="entry name" value="Guanine Nucleotide Dissociation Inhibitor, domain 1"/>
    <property type="match status" value="1"/>
</dbReference>
<organism evidence="3 4">
    <name type="scientific">Chytriomyces confervae</name>
    <dbReference type="NCBI Taxonomy" id="246404"/>
    <lineage>
        <taxon>Eukaryota</taxon>
        <taxon>Fungi</taxon>
        <taxon>Fungi incertae sedis</taxon>
        <taxon>Chytridiomycota</taxon>
        <taxon>Chytridiomycota incertae sedis</taxon>
        <taxon>Chytridiomycetes</taxon>
        <taxon>Chytridiales</taxon>
        <taxon>Chytriomycetaceae</taxon>
        <taxon>Chytriomyces</taxon>
    </lineage>
</organism>
<dbReference type="EMBL" id="QEAP01000640">
    <property type="protein sequence ID" value="TPX62751.1"/>
    <property type="molecule type" value="Genomic_DNA"/>
</dbReference>
<dbReference type="GO" id="GO:0005737">
    <property type="term" value="C:cytoplasm"/>
    <property type="evidence" value="ECO:0007669"/>
    <property type="project" value="TreeGrafter"/>
</dbReference>
<dbReference type="Proteomes" id="UP000320333">
    <property type="component" value="Unassembled WGS sequence"/>
</dbReference>
<dbReference type="PRINTS" id="PR00892">
    <property type="entry name" value="RABGDI"/>
</dbReference>
<reference evidence="3 4" key="1">
    <citation type="journal article" date="2019" name="Sci. Rep.">
        <title>Comparative genomics of chytrid fungi reveal insights into the obligate biotrophic and pathogenic lifestyle of Synchytrium endobioticum.</title>
        <authorList>
            <person name="van de Vossenberg B.T.L.H."/>
            <person name="Warris S."/>
            <person name="Nguyen H.D.T."/>
            <person name="van Gent-Pelzer M.P.E."/>
            <person name="Joly D.L."/>
            <person name="van de Geest H.C."/>
            <person name="Bonants P.J.M."/>
            <person name="Smith D.S."/>
            <person name="Levesque C.A."/>
            <person name="van der Lee T.A.J."/>
        </authorList>
    </citation>
    <scope>NUCLEOTIDE SEQUENCE [LARGE SCALE GENOMIC DNA]</scope>
    <source>
        <strain evidence="3 4">CBS 675.73</strain>
    </source>
</reference>
<dbReference type="PANTHER" id="PTHR11787">
    <property type="entry name" value="RAB GDP-DISSOCIATION INHIBITOR"/>
    <property type="match status" value="1"/>
</dbReference>